<sequence>MGSSQTISPFSFKSFSPSVVMRPVFPPRTSKSLRFIFHSALSLVVILWLRSWQTWIGHEWNQSQHPRLQQTIFEGTGIGGRWHIPSTWIQQAGELPKDLTTSPKTTLEAAHLAFYLARSQARYITNSTIPLILHQSWHSMTPQSWSPVVKNYVESWLAVCDGEPPNRSDGKLDEMAYIMWDNVGIDLFIEEYESDFWQSYISMPIQVERVDVFRVAVLRWFGGVYSDVDTKPLRHPVTWIEPVDCEPWEDKAEKRTYSLSSPSSGPIYSPPLSASPLYLSLYEMSANGSLGGVGKSPSVGAIVGIEADIPPETDAYWRAGYQYPLQITQWSLALAPHHPISTRFIASVDMDVKSLQREDRLLEAYAVDLTGPVQFTKVIKQWLELVAGLRWNALTGLHDNGKSKTVADVLVLPITGFSPGRASRANRGSKPITDHSARLLHQFQGSWRGSFDLVTEYGKVCRTLFGRCRSWSKGLHRIK</sequence>
<reference evidence="2" key="1">
    <citation type="journal article" date="2024" name="Front. Bioeng. Biotechnol.">
        <title>Genome-scale model development and genomic sequencing of the oleaginous clade Lipomyces.</title>
        <authorList>
            <person name="Czajka J.J."/>
            <person name="Han Y."/>
            <person name="Kim J."/>
            <person name="Mondo S.J."/>
            <person name="Hofstad B.A."/>
            <person name="Robles A."/>
            <person name="Haridas S."/>
            <person name="Riley R."/>
            <person name="LaButti K."/>
            <person name="Pangilinan J."/>
            <person name="Andreopoulos W."/>
            <person name="Lipzen A."/>
            <person name="Yan J."/>
            <person name="Wang M."/>
            <person name="Ng V."/>
            <person name="Grigoriev I.V."/>
            <person name="Spatafora J.W."/>
            <person name="Magnuson J.K."/>
            <person name="Baker S.E."/>
            <person name="Pomraning K.R."/>
        </authorList>
    </citation>
    <scope>NUCLEOTIDE SEQUENCE [LARGE SCALE GENOMIC DNA]</scope>
    <source>
        <strain evidence="2">CBS 10300</strain>
    </source>
</reference>
<keyword evidence="2" id="KW-1185">Reference proteome</keyword>
<dbReference type="Proteomes" id="UP001489719">
    <property type="component" value="Unassembled WGS sequence"/>
</dbReference>
<comment type="caution">
    <text evidence="1">The sequence shown here is derived from an EMBL/GenBank/DDBJ whole genome shotgun (WGS) entry which is preliminary data.</text>
</comment>
<accession>A0ACC3TM88</accession>
<proteinExistence type="predicted"/>
<dbReference type="EMBL" id="MU970090">
    <property type="protein sequence ID" value="KAK9321780.1"/>
    <property type="molecule type" value="Genomic_DNA"/>
</dbReference>
<protein>
    <submittedName>
        <fullName evidence="1">Uncharacterized protein</fullName>
    </submittedName>
</protein>
<organism evidence="1 2">
    <name type="scientific">Lipomyces orientalis</name>
    <dbReference type="NCBI Taxonomy" id="1233043"/>
    <lineage>
        <taxon>Eukaryota</taxon>
        <taxon>Fungi</taxon>
        <taxon>Dikarya</taxon>
        <taxon>Ascomycota</taxon>
        <taxon>Saccharomycotina</taxon>
        <taxon>Lipomycetes</taxon>
        <taxon>Lipomycetales</taxon>
        <taxon>Lipomycetaceae</taxon>
        <taxon>Lipomyces</taxon>
    </lineage>
</organism>
<evidence type="ECO:0000313" key="1">
    <source>
        <dbReference type="EMBL" id="KAK9321780.1"/>
    </source>
</evidence>
<name>A0ACC3TM88_9ASCO</name>
<evidence type="ECO:0000313" key="2">
    <source>
        <dbReference type="Proteomes" id="UP001489719"/>
    </source>
</evidence>
<gene>
    <name evidence="1" type="ORF">V1517DRAFT_325369</name>
</gene>